<dbReference type="RefSeq" id="WP_134754491.1">
    <property type="nucleotide sequence ID" value="NZ_MYFO02000005.1"/>
</dbReference>
<evidence type="ECO:0000256" key="3">
    <source>
        <dbReference type="ARBA" id="ARBA00022840"/>
    </source>
</evidence>
<organism evidence="5 6">
    <name type="scientific">Paenibacillus athensensis</name>
    <dbReference type="NCBI Taxonomy" id="1967502"/>
    <lineage>
        <taxon>Bacteria</taxon>
        <taxon>Bacillati</taxon>
        <taxon>Bacillota</taxon>
        <taxon>Bacilli</taxon>
        <taxon>Bacillales</taxon>
        <taxon>Paenibacillaceae</taxon>
        <taxon>Paenibacillus</taxon>
    </lineage>
</organism>
<dbReference type="Pfam" id="PF02682">
    <property type="entry name" value="CT_C_D"/>
    <property type="match status" value="1"/>
</dbReference>
<dbReference type="SMART" id="SM00796">
    <property type="entry name" value="AHS1"/>
    <property type="match status" value="1"/>
</dbReference>
<keyword evidence="2" id="KW-0378">Hydrolase</keyword>
<keyword evidence="1" id="KW-0547">Nucleotide-binding</keyword>
<dbReference type="Proteomes" id="UP000298246">
    <property type="component" value="Unassembled WGS sequence"/>
</dbReference>
<reference evidence="5 6" key="1">
    <citation type="submission" date="2017-03" db="EMBL/GenBank/DDBJ databases">
        <title>Isolation of Levoglucosan Utilizing Bacteria.</title>
        <authorList>
            <person name="Arya A.S."/>
        </authorList>
    </citation>
    <scope>NUCLEOTIDE SEQUENCE [LARGE SCALE GENOMIC DNA]</scope>
    <source>
        <strain evidence="5 6">MEC069</strain>
    </source>
</reference>
<comment type="caution">
    <text evidence="5">The sequence shown here is derived from an EMBL/GenBank/DDBJ whole genome shotgun (WGS) entry which is preliminary data.</text>
</comment>
<dbReference type="AlphaFoldDB" id="A0A4Y8PXQ8"/>
<name>A0A4Y8PXQ8_9BACL</name>
<evidence type="ECO:0000313" key="6">
    <source>
        <dbReference type="Proteomes" id="UP000298246"/>
    </source>
</evidence>
<evidence type="ECO:0000313" key="5">
    <source>
        <dbReference type="EMBL" id="TFE86065.1"/>
    </source>
</evidence>
<evidence type="ECO:0000259" key="4">
    <source>
        <dbReference type="SMART" id="SM00796"/>
    </source>
</evidence>
<feature type="domain" description="Carboxyltransferase" evidence="4">
    <location>
        <begin position="4"/>
        <end position="218"/>
    </location>
</feature>
<dbReference type="SUPFAM" id="SSF160467">
    <property type="entry name" value="PH0987 N-terminal domain-like"/>
    <property type="match status" value="1"/>
</dbReference>
<sequence length="249" mass="26891">MSTFELYPLGDSALTVRLGEVIAPGLQERVRRLAAYIEERRFPGMIEQSSAYAALTIFYDPWVLYEAADRSALPCELAEAYVRELLDAFEREAADDGPAPGRLVKLPVCYGGEYGPDLPEVAAVHGLTEQEVVALHSGCEYPVYMIGFAPGFAYLGGLPDKLATPRRSTPRTRIEPGSVGIGGSQTGVYPLATPGGWNLIGRTPLALFLPRAAAPSLLEAGDRVRFIPITPAQFAEQSSTNGEEAPDEY</sequence>
<dbReference type="GO" id="GO:0005524">
    <property type="term" value="F:ATP binding"/>
    <property type="evidence" value="ECO:0007669"/>
    <property type="project" value="UniProtKB-KW"/>
</dbReference>
<keyword evidence="6" id="KW-1185">Reference proteome</keyword>
<keyword evidence="3" id="KW-0067">ATP-binding</keyword>
<evidence type="ECO:0000256" key="2">
    <source>
        <dbReference type="ARBA" id="ARBA00022801"/>
    </source>
</evidence>
<dbReference type="SUPFAM" id="SSF50891">
    <property type="entry name" value="Cyclophilin-like"/>
    <property type="match status" value="1"/>
</dbReference>
<evidence type="ECO:0000256" key="1">
    <source>
        <dbReference type="ARBA" id="ARBA00022741"/>
    </source>
</evidence>
<dbReference type="Gene3D" id="2.40.100.10">
    <property type="entry name" value="Cyclophilin-like"/>
    <property type="match status" value="1"/>
</dbReference>
<protein>
    <recommendedName>
        <fullName evidence="4">Carboxyltransferase domain-containing protein</fullName>
    </recommendedName>
</protein>
<dbReference type="InterPro" id="IPR003833">
    <property type="entry name" value="CT_C_D"/>
</dbReference>
<dbReference type="NCBIfam" id="TIGR00370">
    <property type="entry name" value="5-oxoprolinase subunit PxpB"/>
    <property type="match status" value="1"/>
</dbReference>
<dbReference type="InterPro" id="IPR010016">
    <property type="entry name" value="PxpB"/>
</dbReference>
<dbReference type="PANTHER" id="PTHR34698:SF2">
    <property type="entry name" value="5-OXOPROLINASE SUBUNIT B"/>
    <property type="match status" value="1"/>
</dbReference>
<dbReference type="OrthoDB" id="9778567at2"/>
<accession>A0A4Y8PXQ8</accession>
<gene>
    <name evidence="5" type="ORF">B5M42_15700</name>
</gene>
<dbReference type="EMBL" id="MYFO01000021">
    <property type="protein sequence ID" value="TFE86065.1"/>
    <property type="molecule type" value="Genomic_DNA"/>
</dbReference>
<dbReference type="PANTHER" id="PTHR34698">
    <property type="entry name" value="5-OXOPROLINASE SUBUNIT B"/>
    <property type="match status" value="1"/>
</dbReference>
<dbReference type="InterPro" id="IPR029000">
    <property type="entry name" value="Cyclophilin-like_dom_sf"/>
</dbReference>
<proteinExistence type="predicted"/>
<dbReference type="GO" id="GO:0016787">
    <property type="term" value="F:hydrolase activity"/>
    <property type="evidence" value="ECO:0007669"/>
    <property type="project" value="UniProtKB-KW"/>
</dbReference>
<dbReference type="Gene3D" id="3.30.1360.40">
    <property type="match status" value="1"/>
</dbReference>